<feature type="region of interest" description="Disordered" evidence="1">
    <location>
        <begin position="42"/>
        <end position="91"/>
    </location>
</feature>
<name>A0A388KNN5_CHABU</name>
<accession>A0A388KNN5</accession>
<dbReference type="Gramene" id="GBG71618">
    <property type="protein sequence ID" value="GBG71618"/>
    <property type="gene ID" value="CBR_g9034"/>
</dbReference>
<dbReference type="Proteomes" id="UP000265515">
    <property type="component" value="Unassembled WGS sequence"/>
</dbReference>
<organism evidence="2 3">
    <name type="scientific">Chara braunii</name>
    <name type="common">Braun's stonewort</name>
    <dbReference type="NCBI Taxonomy" id="69332"/>
    <lineage>
        <taxon>Eukaryota</taxon>
        <taxon>Viridiplantae</taxon>
        <taxon>Streptophyta</taxon>
        <taxon>Charophyceae</taxon>
        <taxon>Charales</taxon>
        <taxon>Characeae</taxon>
        <taxon>Chara</taxon>
    </lineage>
</organism>
<evidence type="ECO:0000313" key="2">
    <source>
        <dbReference type="EMBL" id="GBG71618.1"/>
    </source>
</evidence>
<keyword evidence="3" id="KW-1185">Reference proteome</keyword>
<evidence type="ECO:0000313" key="3">
    <source>
        <dbReference type="Proteomes" id="UP000265515"/>
    </source>
</evidence>
<feature type="compositionally biased region" description="Polar residues" evidence="1">
    <location>
        <begin position="222"/>
        <end position="239"/>
    </location>
</feature>
<feature type="compositionally biased region" description="Polar residues" evidence="1">
    <location>
        <begin position="63"/>
        <end position="74"/>
    </location>
</feature>
<gene>
    <name evidence="2" type="ORF">CBR_g9034</name>
</gene>
<comment type="caution">
    <text evidence="2">The sequence shown here is derived from an EMBL/GenBank/DDBJ whole genome shotgun (WGS) entry which is preliminary data.</text>
</comment>
<dbReference type="AlphaFoldDB" id="A0A388KNN5"/>
<feature type="region of interest" description="Disordered" evidence="1">
    <location>
        <begin position="199"/>
        <end position="239"/>
    </location>
</feature>
<proteinExistence type="predicted"/>
<evidence type="ECO:0000256" key="1">
    <source>
        <dbReference type="SAM" id="MobiDB-lite"/>
    </source>
</evidence>
<protein>
    <submittedName>
        <fullName evidence="2">Uncharacterized protein</fullName>
    </submittedName>
</protein>
<dbReference type="EMBL" id="BFEA01000150">
    <property type="protein sequence ID" value="GBG71618.1"/>
    <property type="molecule type" value="Genomic_DNA"/>
</dbReference>
<sequence>MSVTPVAPSTAPPGAAPWVMQLWPANAQWPDAIPWQITPVSNAQQSSAQVPSVQGGDLPAAKAQSNGDSRSSNHNVKHGKGPAANAFPDPGNRAYFTKEYMDILEDIKSEKILDATKKRVVGSRMGGVRISDSADESCRSEVRSSNEADEMKAWVTSTLGDSLKSITKKLDEVDFKAKLATAEKKELLRLRAEKAVIEKVKKESSSEKRKRGAVAEPMVVTPASNANRCKTRSRGSSIG</sequence>
<feature type="compositionally biased region" description="Low complexity" evidence="1">
    <location>
        <begin position="42"/>
        <end position="54"/>
    </location>
</feature>
<reference evidence="2 3" key="1">
    <citation type="journal article" date="2018" name="Cell">
        <title>The Chara Genome: Secondary Complexity and Implications for Plant Terrestrialization.</title>
        <authorList>
            <person name="Nishiyama T."/>
            <person name="Sakayama H."/>
            <person name="Vries J.D."/>
            <person name="Buschmann H."/>
            <person name="Saint-Marcoux D."/>
            <person name="Ullrich K.K."/>
            <person name="Haas F.B."/>
            <person name="Vanderstraeten L."/>
            <person name="Becker D."/>
            <person name="Lang D."/>
            <person name="Vosolsobe S."/>
            <person name="Rombauts S."/>
            <person name="Wilhelmsson P.K.I."/>
            <person name="Janitza P."/>
            <person name="Kern R."/>
            <person name="Heyl A."/>
            <person name="Rumpler F."/>
            <person name="Villalobos L.I.A.C."/>
            <person name="Clay J.M."/>
            <person name="Skokan R."/>
            <person name="Toyoda A."/>
            <person name="Suzuki Y."/>
            <person name="Kagoshima H."/>
            <person name="Schijlen E."/>
            <person name="Tajeshwar N."/>
            <person name="Catarino B."/>
            <person name="Hetherington A.J."/>
            <person name="Saltykova A."/>
            <person name="Bonnot C."/>
            <person name="Breuninger H."/>
            <person name="Symeonidi A."/>
            <person name="Radhakrishnan G.V."/>
            <person name="Van Nieuwerburgh F."/>
            <person name="Deforce D."/>
            <person name="Chang C."/>
            <person name="Karol K.G."/>
            <person name="Hedrich R."/>
            <person name="Ulvskov P."/>
            <person name="Glockner G."/>
            <person name="Delwiche C.F."/>
            <person name="Petrasek J."/>
            <person name="Van de Peer Y."/>
            <person name="Friml J."/>
            <person name="Beilby M."/>
            <person name="Dolan L."/>
            <person name="Kohara Y."/>
            <person name="Sugano S."/>
            <person name="Fujiyama A."/>
            <person name="Delaux P.-M."/>
            <person name="Quint M."/>
            <person name="TheiBen G."/>
            <person name="Hagemann M."/>
            <person name="Harholt J."/>
            <person name="Dunand C."/>
            <person name="Zachgo S."/>
            <person name="Langdale J."/>
            <person name="Maumus F."/>
            <person name="Straeten D.V.D."/>
            <person name="Gould S.B."/>
            <person name="Rensing S.A."/>
        </authorList>
    </citation>
    <scope>NUCLEOTIDE SEQUENCE [LARGE SCALE GENOMIC DNA]</scope>
    <source>
        <strain evidence="2 3">S276</strain>
    </source>
</reference>